<name>A0A6J5UPG5_PRUAR</name>
<dbReference type="InterPro" id="IPR024752">
    <property type="entry name" value="Myb/SANT-like_dom"/>
</dbReference>
<reference evidence="2 3" key="1">
    <citation type="submission" date="2020-05" db="EMBL/GenBank/DDBJ databases">
        <authorList>
            <person name="Campoy J."/>
            <person name="Schneeberger K."/>
            <person name="Spophaly S."/>
        </authorList>
    </citation>
    <scope>NUCLEOTIDE SEQUENCE [LARGE SCALE GENOMIC DNA]</scope>
    <source>
        <strain evidence="2">PruArmRojPasFocal</strain>
    </source>
</reference>
<dbReference type="Proteomes" id="UP000507222">
    <property type="component" value="Unassembled WGS sequence"/>
</dbReference>
<dbReference type="AlphaFoldDB" id="A0A6J5UPG5"/>
<organism evidence="2 3">
    <name type="scientific">Prunus armeniaca</name>
    <name type="common">Apricot</name>
    <name type="synonym">Armeniaca vulgaris</name>
    <dbReference type="NCBI Taxonomy" id="36596"/>
    <lineage>
        <taxon>Eukaryota</taxon>
        <taxon>Viridiplantae</taxon>
        <taxon>Streptophyta</taxon>
        <taxon>Embryophyta</taxon>
        <taxon>Tracheophyta</taxon>
        <taxon>Spermatophyta</taxon>
        <taxon>Magnoliopsida</taxon>
        <taxon>eudicotyledons</taxon>
        <taxon>Gunneridae</taxon>
        <taxon>Pentapetalae</taxon>
        <taxon>rosids</taxon>
        <taxon>fabids</taxon>
        <taxon>Rosales</taxon>
        <taxon>Rosaceae</taxon>
        <taxon>Amygdaloideae</taxon>
        <taxon>Amygdaleae</taxon>
        <taxon>Prunus</taxon>
    </lineage>
</organism>
<evidence type="ECO:0000259" key="1">
    <source>
        <dbReference type="Pfam" id="PF12776"/>
    </source>
</evidence>
<evidence type="ECO:0000313" key="2">
    <source>
        <dbReference type="EMBL" id="CAB4277981.1"/>
    </source>
</evidence>
<dbReference type="EMBL" id="CAEKDK010000004">
    <property type="protein sequence ID" value="CAB4277981.1"/>
    <property type="molecule type" value="Genomic_DNA"/>
</dbReference>
<dbReference type="Pfam" id="PF12776">
    <property type="entry name" value="Myb_DNA-bind_3"/>
    <property type="match status" value="1"/>
</dbReference>
<feature type="domain" description="Myb/SANT-like" evidence="1">
    <location>
        <begin position="20"/>
        <end position="59"/>
    </location>
</feature>
<sequence length="67" mass="7588">MDHYVLHRRDLKYKGRNVVWSLAMDKCLIDALLVQARKGNKINKCFNENAYTVACIAVNFPCVSASA</sequence>
<proteinExistence type="predicted"/>
<accession>A0A6J5UPG5</accession>
<protein>
    <recommendedName>
        <fullName evidence="1">Myb/SANT-like domain-containing protein</fullName>
    </recommendedName>
</protein>
<evidence type="ECO:0000313" key="3">
    <source>
        <dbReference type="Proteomes" id="UP000507222"/>
    </source>
</evidence>
<gene>
    <name evidence="2" type="ORF">CURHAP_LOCUS28150</name>
</gene>